<dbReference type="Pfam" id="PF20684">
    <property type="entry name" value="Fung_rhodopsin"/>
    <property type="match status" value="1"/>
</dbReference>
<evidence type="ECO:0000256" key="7">
    <source>
        <dbReference type="SAM" id="Phobius"/>
    </source>
</evidence>
<dbReference type="GO" id="GO:0016020">
    <property type="term" value="C:membrane"/>
    <property type="evidence" value="ECO:0007669"/>
    <property type="project" value="UniProtKB-SubCell"/>
</dbReference>
<feature type="domain" description="Rhodopsin" evidence="8">
    <location>
        <begin position="26"/>
        <end position="272"/>
    </location>
</feature>
<dbReference type="OrthoDB" id="3923077at2759"/>
<evidence type="ECO:0000256" key="6">
    <source>
        <dbReference type="SAM" id="MobiDB-lite"/>
    </source>
</evidence>
<reference evidence="9 10" key="1">
    <citation type="submission" date="2017-12" db="EMBL/GenBank/DDBJ databases">
        <title>Comparative genomics of Botrytis spp.</title>
        <authorList>
            <person name="Valero-Jimenez C.A."/>
            <person name="Tapia P."/>
            <person name="Veloso J."/>
            <person name="Silva-Moreno E."/>
            <person name="Staats M."/>
            <person name="Valdes J.H."/>
            <person name="Van Kan J.A.L."/>
        </authorList>
    </citation>
    <scope>NUCLEOTIDE SEQUENCE [LARGE SCALE GENOMIC DNA]</scope>
    <source>
        <strain evidence="9 10">MUCL435</strain>
    </source>
</reference>
<dbReference type="AlphaFoldDB" id="A0A4S8QXL2"/>
<name>A0A4S8QXL2_9HELO</name>
<gene>
    <name evidence="9" type="ORF">BGAL_0163g00050</name>
</gene>
<dbReference type="EMBL" id="PQXL01000163">
    <property type="protein sequence ID" value="THV50137.1"/>
    <property type="molecule type" value="Genomic_DNA"/>
</dbReference>
<evidence type="ECO:0000256" key="4">
    <source>
        <dbReference type="ARBA" id="ARBA00023136"/>
    </source>
</evidence>
<sequence>MAESHAWQLYVAVGVCYPLAFIGVSLRTYVRYFMQKVMGWDDWLMILSLAVYTMYTSFVLTGLHYGTGQHQEDLEESNFLWAIRYWYFSEWTYVMAMTIIKTAIALFYLRIMVIPWHRVAVKVIMWIVILFGFVYFWCVVIQCWPIPYIWERYATTLDRSTGNCLPRGIVLGGTYLHSIISAGSDWALALLPIVMLWNVQMPTGIKLIVGGIVACGVVASTATIIRIPTVSTILDHDDFLFKSIPLAVWSTVEPGMAIFAASLATLRPLLRRNFPNHFRNAAIPSLPSLRIPTNLARKVQPSDDVEMGINTTCYSEPRPGQTAEESLETIQIHLDDRIEVDRRTSKSMEIHEESPGLDSSSEGSHDSRSQGSDDEMIELSHASRRTSLRLAPLVFSPTCLSHTIPSPSTLSPSHVASCMRDSQYNRNSKVVIPSSPI</sequence>
<organism evidence="9 10">
    <name type="scientific">Botrytis galanthina</name>
    <dbReference type="NCBI Taxonomy" id="278940"/>
    <lineage>
        <taxon>Eukaryota</taxon>
        <taxon>Fungi</taxon>
        <taxon>Dikarya</taxon>
        <taxon>Ascomycota</taxon>
        <taxon>Pezizomycotina</taxon>
        <taxon>Leotiomycetes</taxon>
        <taxon>Helotiales</taxon>
        <taxon>Sclerotiniaceae</taxon>
        <taxon>Botrytis</taxon>
    </lineage>
</organism>
<evidence type="ECO:0000256" key="1">
    <source>
        <dbReference type="ARBA" id="ARBA00004141"/>
    </source>
</evidence>
<feature type="transmembrane region" description="Helical" evidence="7">
    <location>
        <begin position="247"/>
        <end position="270"/>
    </location>
</feature>
<evidence type="ECO:0000259" key="8">
    <source>
        <dbReference type="Pfam" id="PF20684"/>
    </source>
</evidence>
<evidence type="ECO:0000256" key="3">
    <source>
        <dbReference type="ARBA" id="ARBA00022989"/>
    </source>
</evidence>
<feature type="region of interest" description="Disordered" evidence="6">
    <location>
        <begin position="334"/>
        <end position="375"/>
    </location>
</feature>
<feature type="transmembrane region" description="Helical" evidence="7">
    <location>
        <begin position="6"/>
        <end position="30"/>
    </location>
</feature>
<feature type="compositionally biased region" description="Basic and acidic residues" evidence="6">
    <location>
        <begin position="334"/>
        <end position="354"/>
    </location>
</feature>
<evidence type="ECO:0000313" key="10">
    <source>
        <dbReference type="Proteomes" id="UP000308671"/>
    </source>
</evidence>
<comment type="caution">
    <text evidence="9">The sequence shown here is derived from an EMBL/GenBank/DDBJ whole genome shotgun (WGS) entry which is preliminary data.</text>
</comment>
<dbReference type="Proteomes" id="UP000308671">
    <property type="component" value="Unassembled WGS sequence"/>
</dbReference>
<feature type="transmembrane region" description="Helical" evidence="7">
    <location>
        <begin position="207"/>
        <end position="227"/>
    </location>
</feature>
<keyword evidence="3 7" id="KW-1133">Transmembrane helix</keyword>
<dbReference type="InterPro" id="IPR052337">
    <property type="entry name" value="SAT4-like"/>
</dbReference>
<comment type="similarity">
    <text evidence="5">Belongs to the SAT4 family.</text>
</comment>
<keyword evidence="10" id="KW-1185">Reference proteome</keyword>
<keyword evidence="2 7" id="KW-0812">Transmembrane</keyword>
<comment type="subcellular location">
    <subcellularLocation>
        <location evidence="1">Membrane</location>
        <topology evidence="1">Multi-pass membrane protein</topology>
    </subcellularLocation>
</comment>
<accession>A0A4S8QXL2</accession>
<evidence type="ECO:0000313" key="9">
    <source>
        <dbReference type="EMBL" id="THV50137.1"/>
    </source>
</evidence>
<protein>
    <recommendedName>
        <fullName evidence="8">Rhodopsin domain-containing protein</fullName>
    </recommendedName>
</protein>
<feature type="transmembrane region" description="Helical" evidence="7">
    <location>
        <begin position="85"/>
        <end position="111"/>
    </location>
</feature>
<evidence type="ECO:0000256" key="5">
    <source>
        <dbReference type="ARBA" id="ARBA00038359"/>
    </source>
</evidence>
<keyword evidence="4 7" id="KW-0472">Membrane</keyword>
<proteinExistence type="inferred from homology"/>
<dbReference type="InterPro" id="IPR049326">
    <property type="entry name" value="Rhodopsin_dom_fungi"/>
</dbReference>
<feature type="transmembrane region" description="Helical" evidence="7">
    <location>
        <begin position="42"/>
        <end position="65"/>
    </location>
</feature>
<dbReference type="PANTHER" id="PTHR33048:SF96">
    <property type="entry name" value="INTEGRAL MEMBRANE PROTEIN"/>
    <property type="match status" value="1"/>
</dbReference>
<feature type="transmembrane region" description="Helical" evidence="7">
    <location>
        <begin position="123"/>
        <end position="150"/>
    </location>
</feature>
<evidence type="ECO:0000256" key="2">
    <source>
        <dbReference type="ARBA" id="ARBA00022692"/>
    </source>
</evidence>
<dbReference type="PANTHER" id="PTHR33048">
    <property type="entry name" value="PTH11-LIKE INTEGRAL MEMBRANE PROTEIN (AFU_ORTHOLOGUE AFUA_5G11245)"/>
    <property type="match status" value="1"/>
</dbReference>